<keyword evidence="1 2" id="KW-0238">DNA-binding</keyword>
<dbReference type="Pfam" id="PF00440">
    <property type="entry name" value="TetR_N"/>
    <property type="match status" value="1"/>
</dbReference>
<accession>A0A415E1M8</accession>
<comment type="caution">
    <text evidence="4">The sequence shown here is derived from an EMBL/GenBank/DDBJ whole genome shotgun (WGS) entry which is preliminary data.</text>
</comment>
<organism evidence="4 5">
    <name type="scientific">Emergencia timonensis</name>
    <dbReference type="NCBI Taxonomy" id="1776384"/>
    <lineage>
        <taxon>Bacteria</taxon>
        <taxon>Bacillati</taxon>
        <taxon>Bacillota</taxon>
        <taxon>Clostridia</taxon>
        <taxon>Peptostreptococcales</taxon>
        <taxon>Anaerovoracaceae</taxon>
        <taxon>Emergencia</taxon>
    </lineage>
</organism>
<dbReference type="InterPro" id="IPR050624">
    <property type="entry name" value="HTH-type_Tx_Regulator"/>
</dbReference>
<reference evidence="4 5" key="1">
    <citation type="submission" date="2018-08" db="EMBL/GenBank/DDBJ databases">
        <title>A genome reference for cultivated species of the human gut microbiota.</title>
        <authorList>
            <person name="Zou Y."/>
            <person name="Xue W."/>
            <person name="Luo G."/>
        </authorList>
    </citation>
    <scope>NUCLEOTIDE SEQUENCE [LARGE SCALE GENOMIC DNA]</scope>
    <source>
        <strain evidence="4 5">AM07-24</strain>
    </source>
</reference>
<evidence type="ECO:0000259" key="3">
    <source>
        <dbReference type="PROSITE" id="PS50977"/>
    </source>
</evidence>
<protein>
    <submittedName>
        <fullName evidence="4">TetR/AcrR family transcriptional regulator</fullName>
    </submittedName>
</protein>
<dbReference type="InterPro" id="IPR009057">
    <property type="entry name" value="Homeodomain-like_sf"/>
</dbReference>
<evidence type="ECO:0000256" key="2">
    <source>
        <dbReference type="PROSITE-ProRule" id="PRU00335"/>
    </source>
</evidence>
<dbReference type="Pfam" id="PF14278">
    <property type="entry name" value="TetR_C_8"/>
    <property type="match status" value="1"/>
</dbReference>
<dbReference type="STRING" id="1776384.GCA_900086585_01112"/>
<dbReference type="SUPFAM" id="SSF46689">
    <property type="entry name" value="Homeodomain-like"/>
    <property type="match status" value="1"/>
</dbReference>
<sequence length="205" mass="24607">MWYNMNKIVFRRKHGVNRKEHNRMMTIRTIEDTFMQLYKKKGLEKITIHELCETAGISRTNLYRYYDDKYQILQTIEDRLLENIEEINKSDYFINQLENDIEKKLPLLYKTVCYIDENRDYFATLLGRNGDPSFVFKWKSCMRKNLESKTAESKVFDYDLDVVVEIMVSSFIGIYTFWLIEKPELSCESITKICGDILYGKIYKI</sequence>
<dbReference type="GO" id="GO:0003677">
    <property type="term" value="F:DNA binding"/>
    <property type="evidence" value="ECO:0007669"/>
    <property type="project" value="UniProtKB-UniRule"/>
</dbReference>
<dbReference type="EMBL" id="QRMS01000003">
    <property type="protein sequence ID" value="RHJ87546.1"/>
    <property type="molecule type" value="Genomic_DNA"/>
</dbReference>
<dbReference type="AlphaFoldDB" id="A0A415E1M8"/>
<dbReference type="PANTHER" id="PTHR43479">
    <property type="entry name" value="ACREF/ENVCD OPERON REPRESSOR-RELATED"/>
    <property type="match status" value="1"/>
</dbReference>
<name>A0A415E1M8_9FIRM</name>
<feature type="domain" description="HTH tetR-type" evidence="3">
    <location>
        <begin position="24"/>
        <end position="84"/>
    </location>
</feature>
<dbReference type="OrthoDB" id="9810250at2"/>
<feature type="DNA-binding region" description="H-T-H motif" evidence="2">
    <location>
        <begin position="47"/>
        <end position="66"/>
    </location>
</feature>
<gene>
    <name evidence="4" type="ORF">DW099_12705</name>
</gene>
<proteinExistence type="predicted"/>
<dbReference type="PROSITE" id="PS50977">
    <property type="entry name" value="HTH_TETR_2"/>
    <property type="match status" value="1"/>
</dbReference>
<dbReference type="InterPro" id="IPR001647">
    <property type="entry name" value="HTH_TetR"/>
</dbReference>
<evidence type="ECO:0000256" key="1">
    <source>
        <dbReference type="ARBA" id="ARBA00023125"/>
    </source>
</evidence>
<keyword evidence="5" id="KW-1185">Reference proteome</keyword>
<dbReference type="Proteomes" id="UP000284841">
    <property type="component" value="Unassembled WGS sequence"/>
</dbReference>
<evidence type="ECO:0000313" key="5">
    <source>
        <dbReference type="Proteomes" id="UP000284841"/>
    </source>
</evidence>
<evidence type="ECO:0000313" key="4">
    <source>
        <dbReference type="EMBL" id="RHJ87546.1"/>
    </source>
</evidence>
<dbReference type="InterPro" id="IPR039532">
    <property type="entry name" value="TetR_C_Firmicutes"/>
</dbReference>
<dbReference type="Gene3D" id="1.10.357.10">
    <property type="entry name" value="Tetracycline Repressor, domain 2"/>
    <property type="match status" value="1"/>
</dbReference>
<dbReference type="PANTHER" id="PTHR43479:SF7">
    <property type="entry name" value="TETR-FAMILY TRANSCRIPTIONAL REGULATOR"/>
    <property type="match status" value="1"/>
</dbReference>